<reference evidence="1" key="1">
    <citation type="submission" date="2023-06" db="EMBL/GenBank/DDBJ databases">
        <title>A Treasure from Seagulls: Isolation and Description of Aciduricobacillus qingdaonensis gen. nov., sp. nov., a Rare Obligately Uric Acid-utilizing Member in the Family Bacillaceae.</title>
        <authorList>
            <person name="Liu W."/>
            <person name="Wang B."/>
        </authorList>
    </citation>
    <scope>NUCLEOTIDE SEQUENCE</scope>
    <source>
        <strain evidence="1">44XB</strain>
    </source>
</reference>
<protein>
    <submittedName>
        <fullName evidence="1">Uncharacterized protein</fullName>
    </submittedName>
</protein>
<proteinExistence type="predicted"/>
<evidence type="ECO:0000313" key="1">
    <source>
        <dbReference type="EMBL" id="WLV25444.1"/>
    </source>
</evidence>
<dbReference type="EMBL" id="CP129113">
    <property type="protein sequence ID" value="WLV25444.1"/>
    <property type="molecule type" value="Genomic_DNA"/>
</dbReference>
<sequence>MADQHKDRIKIPRKHEVCSNEIATMISEGGLGADKYYEIDNDMEGEDFTESISNNG</sequence>
<keyword evidence="2" id="KW-1185">Reference proteome</keyword>
<gene>
    <name evidence="1" type="ORF">QR721_04325</name>
</gene>
<evidence type="ECO:0000313" key="2">
    <source>
        <dbReference type="Proteomes" id="UP001180087"/>
    </source>
</evidence>
<name>A0ABY9KXT2_9BACI</name>
<accession>A0ABY9KXT2</accession>
<dbReference type="RefSeq" id="WP_348029233.1">
    <property type="nucleotide sequence ID" value="NZ_CP129113.1"/>
</dbReference>
<organism evidence="1 2">
    <name type="scientific">Aciduricibacillus chroicocephali</name>
    <dbReference type="NCBI Taxonomy" id="3054939"/>
    <lineage>
        <taxon>Bacteria</taxon>
        <taxon>Bacillati</taxon>
        <taxon>Bacillota</taxon>
        <taxon>Bacilli</taxon>
        <taxon>Bacillales</taxon>
        <taxon>Bacillaceae</taxon>
        <taxon>Aciduricibacillus</taxon>
    </lineage>
</organism>
<dbReference type="Proteomes" id="UP001180087">
    <property type="component" value="Chromosome"/>
</dbReference>